<feature type="chain" id="PRO_5039581221" evidence="1">
    <location>
        <begin position="28"/>
        <end position="266"/>
    </location>
</feature>
<dbReference type="PANTHER" id="PTHR37017:SF11">
    <property type="entry name" value="ESTERASE_LIPASE_THIOESTERASE DOMAIN-CONTAINING PROTEIN"/>
    <property type="match status" value="1"/>
</dbReference>
<dbReference type="SUPFAM" id="SSF53474">
    <property type="entry name" value="alpha/beta-Hydrolases"/>
    <property type="match status" value="1"/>
</dbReference>
<feature type="signal peptide" evidence="1">
    <location>
        <begin position="1"/>
        <end position="27"/>
    </location>
</feature>
<dbReference type="AlphaFoldDB" id="A0A1H3HDQ9"/>
<dbReference type="STRING" id="589385.SAMN05421504_104619"/>
<evidence type="ECO:0000259" key="2">
    <source>
        <dbReference type="Pfam" id="PF12697"/>
    </source>
</evidence>
<dbReference type="Gene3D" id="3.40.50.1820">
    <property type="entry name" value="alpha/beta hydrolase"/>
    <property type="match status" value="1"/>
</dbReference>
<dbReference type="GO" id="GO:0003824">
    <property type="term" value="F:catalytic activity"/>
    <property type="evidence" value="ECO:0007669"/>
    <property type="project" value="UniProtKB-ARBA"/>
</dbReference>
<sequence length="266" mass="27137">MKNLKRALAGIAAVTALVGTFAVSGSAASADTASQKAKPTVVLVHGAFADASSWTDVTKKLQRRGYQVVAPANPLRGVASDAAYLKSVLQSIDGPIVLVGHSYGGVLISKAAQDDPDVKALVYIAAFLPDAGETAGELSQGGKLGPGTINTVAYPGGTDVYIKPSAFRDVFAADVSASQAAAMAATQRPIDGSALGTKFEGAGAWHTIPSWALVASQDNAIPASAERFMAQRAHAKTVEVKASHAVSVSRPDAVADIVLDAAKSVR</sequence>
<evidence type="ECO:0000256" key="1">
    <source>
        <dbReference type="SAM" id="SignalP"/>
    </source>
</evidence>
<dbReference type="PANTHER" id="PTHR37017">
    <property type="entry name" value="AB HYDROLASE-1 DOMAIN-CONTAINING PROTEIN-RELATED"/>
    <property type="match status" value="1"/>
</dbReference>
<name>A0A1H3HDQ9_9PSEU</name>
<dbReference type="EMBL" id="FNON01000004">
    <property type="protein sequence ID" value="SDY13470.1"/>
    <property type="molecule type" value="Genomic_DNA"/>
</dbReference>
<dbReference type="Pfam" id="PF12697">
    <property type="entry name" value="Abhydrolase_6"/>
    <property type="match status" value="1"/>
</dbReference>
<reference evidence="3 4" key="1">
    <citation type="submission" date="2016-10" db="EMBL/GenBank/DDBJ databases">
        <authorList>
            <person name="de Groot N.N."/>
        </authorList>
    </citation>
    <scope>NUCLEOTIDE SEQUENCE [LARGE SCALE GENOMIC DNA]</scope>
    <source>
        <strain evidence="3 4">CPCC 202699</strain>
    </source>
</reference>
<evidence type="ECO:0000313" key="4">
    <source>
        <dbReference type="Proteomes" id="UP000199515"/>
    </source>
</evidence>
<gene>
    <name evidence="3" type="ORF">SAMN05421504_104619</name>
</gene>
<dbReference type="InterPro" id="IPR000073">
    <property type="entry name" value="AB_hydrolase_1"/>
</dbReference>
<feature type="domain" description="AB hydrolase-1" evidence="2">
    <location>
        <begin position="41"/>
        <end position="256"/>
    </location>
</feature>
<accession>A0A1H3HDQ9</accession>
<dbReference type="OrthoDB" id="9814966at2"/>
<proteinExistence type="predicted"/>
<dbReference type="RefSeq" id="WP_091291585.1">
    <property type="nucleotide sequence ID" value="NZ_FNON01000004.1"/>
</dbReference>
<organism evidence="3 4">
    <name type="scientific">Amycolatopsis xylanica</name>
    <dbReference type="NCBI Taxonomy" id="589385"/>
    <lineage>
        <taxon>Bacteria</taxon>
        <taxon>Bacillati</taxon>
        <taxon>Actinomycetota</taxon>
        <taxon>Actinomycetes</taxon>
        <taxon>Pseudonocardiales</taxon>
        <taxon>Pseudonocardiaceae</taxon>
        <taxon>Amycolatopsis</taxon>
    </lineage>
</organism>
<dbReference type="InterPro" id="IPR029058">
    <property type="entry name" value="AB_hydrolase_fold"/>
</dbReference>
<keyword evidence="1" id="KW-0732">Signal</keyword>
<dbReference type="InterPro" id="IPR052897">
    <property type="entry name" value="Sec-Metab_Biosynth_Hydrolase"/>
</dbReference>
<keyword evidence="4" id="KW-1185">Reference proteome</keyword>
<protein>
    <submittedName>
        <fullName evidence="3">Pimeloyl-ACP methyl ester carboxylesterase</fullName>
    </submittedName>
</protein>
<dbReference type="Proteomes" id="UP000199515">
    <property type="component" value="Unassembled WGS sequence"/>
</dbReference>
<evidence type="ECO:0000313" key="3">
    <source>
        <dbReference type="EMBL" id="SDY13470.1"/>
    </source>
</evidence>